<dbReference type="PATRIC" id="fig|273677.3.peg.2014"/>
<dbReference type="eggNOG" id="COG3255">
    <property type="taxonomic scope" value="Bacteria"/>
</dbReference>
<keyword evidence="2" id="KW-1185">Reference proteome</keyword>
<name>A0A031FQG7_9MICO</name>
<gene>
    <name evidence="1" type="ORF">BW34_02030</name>
</gene>
<dbReference type="Proteomes" id="UP000024001">
    <property type="component" value="Unassembled WGS sequence"/>
</dbReference>
<sequence>MLTEIDDRVLAAVNLHAVLGALPKLSEVAPGASRLLAGLPQPVLFTARIVGGEAMSLVFARDGIRPADGDHSGMTRATLVFRSPAHLNAVLDGKGSPLPLAGPAGLRFLTQVFTPVSDLLGRYLRPADADLTDPAFTDAHRVLLLEVAVGAITIVANRDRSGRFSAEQMSDGDLDIAVGDALRHRLRVREHTLSRVPVTDAAPRAVFRFADLQTAGDVLAGRESALACVGDGRIAIRGYIPLVDNTSRILDRVGHYLGK</sequence>
<evidence type="ECO:0000313" key="2">
    <source>
        <dbReference type="Proteomes" id="UP000024001"/>
    </source>
</evidence>
<comment type="caution">
    <text evidence="1">The sequence shown here is derived from an EMBL/GenBank/DDBJ whole genome shotgun (WGS) entry which is preliminary data.</text>
</comment>
<dbReference type="OrthoDB" id="2081070at2"/>
<dbReference type="AlphaFoldDB" id="A0A031FQG7"/>
<proteinExistence type="predicted"/>
<dbReference type="EMBL" id="JFYO01000006">
    <property type="protein sequence ID" value="EZP26828.1"/>
    <property type="molecule type" value="Genomic_DNA"/>
</dbReference>
<organism evidence="1 2">
    <name type="scientific">Microbacterium oleivorans</name>
    <dbReference type="NCBI Taxonomy" id="273677"/>
    <lineage>
        <taxon>Bacteria</taxon>
        <taxon>Bacillati</taxon>
        <taxon>Actinomycetota</taxon>
        <taxon>Actinomycetes</taxon>
        <taxon>Micrococcales</taxon>
        <taxon>Microbacteriaceae</taxon>
        <taxon>Microbacterium</taxon>
    </lineage>
</organism>
<evidence type="ECO:0000313" key="1">
    <source>
        <dbReference type="EMBL" id="EZP26828.1"/>
    </source>
</evidence>
<dbReference type="RefSeq" id="WP_036312071.1">
    <property type="nucleotide sequence ID" value="NZ_JFYO01000006.1"/>
</dbReference>
<reference evidence="1 2" key="1">
    <citation type="submission" date="2014-03" db="EMBL/GenBank/DDBJ databases">
        <title>Draft Genome Sequences of 13 Willow Endophytes.</title>
        <authorList>
            <person name="Gan H.Y."/>
            <person name="Gan H.M."/>
            <person name="Savka M.A."/>
            <person name="Hudson A.O."/>
        </authorList>
    </citation>
    <scope>NUCLEOTIDE SEQUENCE [LARGE SCALE GENOMIC DNA]</scope>
    <source>
        <strain evidence="1 2">RIT293</strain>
    </source>
</reference>
<accession>A0A031FQG7</accession>
<protein>
    <submittedName>
        <fullName evidence="1">Uncharacterized protein</fullName>
    </submittedName>
</protein>